<reference evidence="9" key="1">
    <citation type="journal article" date="2020" name="Stud. Mycol.">
        <title>101 Dothideomycetes genomes: a test case for predicting lifestyles and emergence of pathogens.</title>
        <authorList>
            <person name="Haridas S."/>
            <person name="Albert R."/>
            <person name="Binder M."/>
            <person name="Bloem J."/>
            <person name="Labutti K."/>
            <person name="Salamov A."/>
            <person name="Andreopoulos B."/>
            <person name="Baker S."/>
            <person name="Barry K."/>
            <person name="Bills G."/>
            <person name="Bluhm B."/>
            <person name="Cannon C."/>
            <person name="Castanera R."/>
            <person name="Culley D."/>
            <person name="Daum C."/>
            <person name="Ezra D."/>
            <person name="Gonzalez J."/>
            <person name="Henrissat B."/>
            <person name="Kuo A."/>
            <person name="Liang C."/>
            <person name="Lipzen A."/>
            <person name="Lutzoni F."/>
            <person name="Magnuson J."/>
            <person name="Mondo S."/>
            <person name="Nolan M."/>
            <person name="Ohm R."/>
            <person name="Pangilinan J."/>
            <person name="Park H.-J."/>
            <person name="Ramirez L."/>
            <person name="Alfaro M."/>
            <person name="Sun H."/>
            <person name="Tritt A."/>
            <person name="Yoshinaga Y."/>
            <person name="Zwiers L.-H."/>
            <person name="Turgeon B."/>
            <person name="Goodwin S."/>
            <person name="Spatafora J."/>
            <person name="Crous P."/>
            <person name="Grigoriev I."/>
        </authorList>
    </citation>
    <scope>NUCLEOTIDE SEQUENCE</scope>
    <source>
        <strain evidence="9">CBS 113979</strain>
    </source>
</reference>
<organism evidence="9 10">
    <name type="scientific">Aulographum hederae CBS 113979</name>
    <dbReference type="NCBI Taxonomy" id="1176131"/>
    <lineage>
        <taxon>Eukaryota</taxon>
        <taxon>Fungi</taxon>
        <taxon>Dikarya</taxon>
        <taxon>Ascomycota</taxon>
        <taxon>Pezizomycotina</taxon>
        <taxon>Dothideomycetes</taxon>
        <taxon>Pleosporomycetidae</taxon>
        <taxon>Aulographales</taxon>
        <taxon>Aulographaceae</taxon>
    </lineage>
</organism>
<protein>
    <recommendedName>
        <fullName evidence="8">FAD-binding PCMH-type domain-containing protein</fullName>
    </recommendedName>
</protein>
<dbReference type="Pfam" id="PF08031">
    <property type="entry name" value="BBE"/>
    <property type="match status" value="1"/>
</dbReference>
<sequence>MKGLSAILSVALLAAPSLQHAAMLPPNPDKVLTPNSSNAPAGCKLLASDRGFPTNETVVKELPKAVRKQWGTLGPDWTIKATSVKDVQDAIKFAKTHNIRLSVITTGHDFHGRNNGRSGLRLDLSGMVEPIVFAPSWKEGDVLTPPATTACPAGNGSEMAMGPSLKPKKYRFFRRHGPGDEEEGEEEAEAPPASGEGSAGECAKLIRRSLLKKRHGPGEEGAETDAYNVITPVPGQQAVARVSAAIVHEVFYLAADKSNLFVMGAQHGGVSAIGGWMQGGGHNPFAPDYGMQVDQVVEMEVVTADGKFQKVSESKNPDLFWALRGGGGSTFGIVTAATVKVHPTIPIAVGRFILNSTSPKLYDSLAHFLQVGPDLRDKYGVMGYFYHMPKAFQSSLHMPGKFATLENAKAAFEPLVDDMFKMSGGTVRPQVQYTTYKTYAEWYAALQGTEEMEEAGEKFLTYYDGSDGSVPSQSQAMENPLQIVPFAMKSPQNPSRRSLHVRDLSKRDEEMEMYAMPMSRTYLDSRLVSAQDIKAIPLAQLSAALRTSFVPTVQGIAMRGFLYGGGKQAAPKADAMGLNPAWRTSTYHLIMNAVPGDARHDYDISALRRIFPRAGAYVNEAAPQTTDWKTAFWGSNYAKLETLKKRFDPDNVFFCTPCVGADMWTYDDERICRNPRYPSPAGTAAPQTLPNMQSKVGIASLPGVKGVPNALAPIIEAFMKNGTLPKTMPDFHAGNGLNEADMMAGGMGFVQAGAAGGGNMGGMDMGEGEGQMGGMEGMDMGAESEAGHSHDGKRARSLATSLW</sequence>
<feature type="compositionally biased region" description="Basic and acidic residues" evidence="6">
    <location>
        <begin position="785"/>
        <end position="794"/>
    </location>
</feature>
<dbReference type="PANTHER" id="PTHR42973">
    <property type="entry name" value="BINDING OXIDOREDUCTASE, PUTATIVE (AFU_ORTHOLOGUE AFUA_1G17690)-RELATED"/>
    <property type="match status" value="1"/>
</dbReference>
<dbReference type="PANTHER" id="PTHR42973:SF39">
    <property type="entry name" value="FAD-BINDING PCMH-TYPE DOMAIN-CONTAINING PROTEIN"/>
    <property type="match status" value="1"/>
</dbReference>
<feature type="compositionally biased region" description="Acidic residues" evidence="6">
    <location>
        <begin position="180"/>
        <end position="189"/>
    </location>
</feature>
<dbReference type="AlphaFoldDB" id="A0A6G1GUK1"/>
<dbReference type="Gene3D" id="3.30.465.10">
    <property type="match status" value="3"/>
</dbReference>
<dbReference type="Proteomes" id="UP000800041">
    <property type="component" value="Unassembled WGS sequence"/>
</dbReference>
<dbReference type="InterPro" id="IPR006094">
    <property type="entry name" value="Oxid_FAD_bind_N"/>
</dbReference>
<comment type="similarity">
    <text evidence="2">Belongs to the oxygen-dependent FAD-linked oxidoreductase family.</text>
</comment>
<dbReference type="InterPro" id="IPR016166">
    <property type="entry name" value="FAD-bd_PCMH"/>
</dbReference>
<name>A0A6G1GUK1_9PEZI</name>
<keyword evidence="4" id="KW-0274">FAD</keyword>
<evidence type="ECO:0000313" key="10">
    <source>
        <dbReference type="Proteomes" id="UP000800041"/>
    </source>
</evidence>
<dbReference type="InterPro" id="IPR050416">
    <property type="entry name" value="FAD-linked_Oxidoreductase"/>
</dbReference>
<dbReference type="OrthoDB" id="9983560at2759"/>
<evidence type="ECO:0000313" key="9">
    <source>
        <dbReference type="EMBL" id="KAF1984467.1"/>
    </source>
</evidence>
<dbReference type="InterPro" id="IPR016169">
    <property type="entry name" value="FAD-bd_PCMH_sub2"/>
</dbReference>
<dbReference type="Pfam" id="PF01565">
    <property type="entry name" value="FAD_binding_4"/>
    <property type="match status" value="1"/>
</dbReference>
<feature type="signal peptide" evidence="7">
    <location>
        <begin position="1"/>
        <end position="21"/>
    </location>
</feature>
<feature type="region of interest" description="Disordered" evidence="6">
    <location>
        <begin position="170"/>
        <end position="200"/>
    </location>
</feature>
<evidence type="ECO:0000256" key="5">
    <source>
        <dbReference type="ARBA" id="ARBA00023002"/>
    </source>
</evidence>
<comment type="cofactor">
    <cofactor evidence="1">
        <name>FAD</name>
        <dbReference type="ChEBI" id="CHEBI:57692"/>
    </cofactor>
</comment>
<dbReference type="GO" id="GO:0071949">
    <property type="term" value="F:FAD binding"/>
    <property type="evidence" value="ECO:0007669"/>
    <property type="project" value="InterPro"/>
</dbReference>
<dbReference type="PROSITE" id="PS51387">
    <property type="entry name" value="FAD_PCMH"/>
    <property type="match status" value="1"/>
</dbReference>
<feature type="chain" id="PRO_5026104725" description="FAD-binding PCMH-type domain-containing protein" evidence="7">
    <location>
        <begin position="22"/>
        <end position="803"/>
    </location>
</feature>
<evidence type="ECO:0000256" key="3">
    <source>
        <dbReference type="ARBA" id="ARBA00022630"/>
    </source>
</evidence>
<evidence type="ECO:0000259" key="8">
    <source>
        <dbReference type="PROSITE" id="PS51387"/>
    </source>
</evidence>
<keyword evidence="7" id="KW-0732">Signal</keyword>
<dbReference type="InterPro" id="IPR012951">
    <property type="entry name" value="BBE"/>
</dbReference>
<evidence type="ECO:0000256" key="6">
    <source>
        <dbReference type="SAM" id="MobiDB-lite"/>
    </source>
</evidence>
<accession>A0A6G1GUK1</accession>
<evidence type="ECO:0000256" key="7">
    <source>
        <dbReference type="SAM" id="SignalP"/>
    </source>
</evidence>
<evidence type="ECO:0000256" key="1">
    <source>
        <dbReference type="ARBA" id="ARBA00001974"/>
    </source>
</evidence>
<dbReference type="EMBL" id="ML977168">
    <property type="protein sequence ID" value="KAF1984467.1"/>
    <property type="molecule type" value="Genomic_DNA"/>
</dbReference>
<gene>
    <name evidence="9" type="ORF">K402DRAFT_422971</name>
</gene>
<dbReference type="GO" id="GO:0016491">
    <property type="term" value="F:oxidoreductase activity"/>
    <property type="evidence" value="ECO:0007669"/>
    <property type="project" value="UniProtKB-KW"/>
</dbReference>
<evidence type="ECO:0000256" key="4">
    <source>
        <dbReference type="ARBA" id="ARBA00022827"/>
    </source>
</evidence>
<feature type="region of interest" description="Disordered" evidence="6">
    <location>
        <begin position="780"/>
        <end position="803"/>
    </location>
</feature>
<keyword evidence="3" id="KW-0285">Flavoprotein</keyword>
<feature type="domain" description="FAD-binding PCMH-type" evidence="8">
    <location>
        <begin position="70"/>
        <end position="344"/>
    </location>
</feature>
<evidence type="ECO:0000256" key="2">
    <source>
        <dbReference type="ARBA" id="ARBA00005466"/>
    </source>
</evidence>
<dbReference type="InterPro" id="IPR036318">
    <property type="entry name" value="FAD-bd_PCMH-like_sf"/>
</dbReference>
<keyword evidence="5" id="KW-0560">Oxidoreductase</keyword>
<proteinExistence type="inferred from homology"/>
<keyword evidence="10" id="KW-1185">Reference proteome</keyword>
<dbReference type="SUPFAM" id="SSF56176">
    <property type="entry name" value="FAD-binding/transporter-associated domain-like"/>
    <property type="match status" value="2"/>
</dbReference>
<feature type="compositionally biased region" description="Low complexity" evidence="6">
    <location>
        <begin position="190"/>
        <end position="200"/>
    </location>
</feature>